<name>A0A370KTH5_9HYPH</name>
<accession>A0A370KTH5</accession>
<reference evidence="1 2" key="1">
    <citation type="submission" date="2017-03" db="EMBL/GenBank/DDBJ databases">
        <title>Genome analysis of Rhizobial strains effectives or ineffectives for nitrogen fixation isolated from bean seeds.</title>
        <authorList>
            <person name="Peralta H."/>
            <person name="Aguilar-Vera A."/>
            <person name="Mora Y."/>
            <person name="Vargas-Lagunas C."/>
            <person name="Girard L."/>
            <person name="Mora J."/>
        </authorList>
    </citation>
    <scope>NUCLEOTIDE SEQUENCE [LARGE SCALE GENOMIC DNA]</scope>
    <source>
        <strain evidence="1 2">CCGM3</strain>
    </source>
</reference>
<organism evidence="1 2">
    <name type="scientific">Rhizobium grahamii</name>
    <dbReference type="NCBI Taxonomy" id="1120045"/>
    <lineage>
        <taxon>Bacteria</taxon>
        <taxon>Pseudomonadati</taxon>
        <taxon>Pseudomonadota</taxon>
        <taxon>Alphaproteobacteria</taxon>
        <taxon>Hyphomicrobiales</taxon>
        <taxon>Rhizobiaceae</taxon>
        <taxon>Rhizobium/Agrobacterium group</taxon>
        <taxon>Rhizobium</taxon>
    </lineage>
</organism>
<gene>
    <name evidence="1" type="ORF">B5K06_08200</name>
</gene>
<evidence type="ECO:0000313" key="1">
    <source>
        <dbReference type="EMBL" id="RDJ13938.1"/>
    </source>
</evidence>
<comment type="caution">
    <text evidence="1">The sequence shown here is derived from an EMBL/GenBank/DDBJ whole genome shotgun (WGS) entry which is preliminary data.</text>
</comment>
<dbReference type="Proteomes" id="UP000254939">
    <property type="component" value="Unassembled WGS sequence"/>
</dbReference>
<sequence length="82" mass="9186">MHGAELPRRPKVALIHHEIGEVTVHAEVDFNLSDGSYFLSAHLNVSVPGVTNEVAWQHRRDHSRGLISIRPGWISVSGRNDR</sequence>
<dbReference type="EMBL" id="NAAC01000007">
    <property type="protein sequence ID" value="RDJ13938.1"/>
    <property type="molecule type" value="Genomic_DNA"/>
</dbReference>
<evidence type="ECO:0000313" key="2">
    <source>
        <dbReference type="Proteomes" id="UP000254939"/>
    </source>
</evidence>
<dbReference type="AlphaFoldDB" id="A0A370KTH5"/>
<protein>
    <submittedName>
        <fullName evidence="1">Uncharacterized protein</fullName>
    </submittedName>
</protein>
<proteinExistence type="predicted"/>